<dbReference type="Pfam" id="PF00112">
    <property type="entry name" value="Peptidase_C1"/>
    <property type="match status" value="1"/>
</dbReference>
<keyword evidence="2" id="KW-0732">Signal</keyword>
<dbReference type="SUPFAM" id="SSF54001">
    <property type="entry name" value="Cysteine proteinases"/>
    <property type="match status" value="1"/>
</dbReference>
<dbReference type="InterPro" id="IPR000668">
    <property type="entry name" value="Peptidase_C1A_C"/>
</dbReference>
<organism evidence="4 5">
    <name type="scientific">Labedaea rhizosphaerae</name>
    <dbReference type="NCBI Taxonomy" id="598644"/>
    <lineage>
        <taxon>Bacteria</taxon>
        <taxon>Bacillati</taxon>
        <taxon>Actinomycetota</taxon>
        <taxon>Actinomycetes</taxon>
        <taxon>Pseudonocardiales</taxon>
        <taxon>Pseudonocardiaceae</taxon>
        <taxon>Labedaea</taxon>
    </lineage>
</organism>
<dbReference type="OrthoDB" id="5289073at2"/>
<name>A0A4R6SHU0_LABRH</name>
<dbReference type="GO" id="GO:0008234">
    <property type="term" value="F:cysteine-type peptidase activity"/>
    <property type="evidence" value="ECO:0007669"/>
    <property type="project" value="InterPro"/>
</dbReference>
<evidence type="ECO:0000313" key="5">
    <source>
        <dbReference type="Proteomes" id="UP000295444"/>
    </source>
</evidence>
<dbReference type="PANTHER" id="PTHR12411">
    <property type="entry name" value="CYSTEINE PROTEASE FAMILY C1-RELATED"/>
    <property type="match status" value="1"/>
</dbReference>
<dbReference type="CDD" id="cd02619">
    <property type="entry name" value="Peptidase_C1"/>
    <property type="match status" value="1"/>
</dbReference>
<feature type="chain" id="PRO_5020845393" evidence="2">
    <location>
        <begin position="30"/>
        <end position="301"/>
    </location>
</feature>
<keyword evidence="4" id="KW-0378">Hydrolase</keyword>
<proteinExistence type="inferred from homology"/>
<evidence type="ECO:0000313" key="4">
    <source>
        <dbReference type="EMBL" id="TDQ00518.1"/>
    </source>
</evidence>
<reference evidence="4 5" key="1">
    <citation type="submission" date="2019-03" db="EMBL/GenBank/DDBJ databases">
        <title>Genomic Encyclopedia of Type Strains, Phase IV (KMG-IV): sequencing the most valuable type-strain genomes for metagenomic binning, comparative biology and taxonomic classification.</title>
        <authorList>
            <person name="Goeker M."/>
        </authorList>
    </citation>
    <scope>NUCLEOTIDE SEQUENCE [LARGE SCALE GENOMIC DNA]</scope>
    <source>
        <strain evidence="4 5">DSM 45361</strain>
    </source>
</reference>
<dbReference type="Gene3D" id="3.90.70.10">
    <property type="entry name" value="Cysteine proteinases"/>
    <property type="match status" value="1"/>
</dbReference>
<keyword evidence="4" id="KW-0645">Protease</keyword>
<feature type="domain" description="Peptidase C1A papain C-terminal" evidence="3">
    <location>
        <begin position="79"/>
        <end position="279"/>
    </location>
</feature>
<keyword evidence="5" id="KW-1185">Reference proteome</keyword>
<accession>A0A4R6SHU0</accession>
<feature type="signal peptide" evidence="2">
    <location>
        <begin position="1"/>
        <end position="29"/>
    </location>
</feature>
<evidence type="ECO:0000256" key="2">
    <source>
        <dbReference type="SAM" id="SignalP"/>
    </source>
</evidence>
<dbReference type="InterPro" id="IPR038765">
    <property type="entry name" value="Papain-like_cys_pep_sf"/>
</dbReference>
<sequence>MKIKKTSVGAALLVAAIVPLALGAGQASAHQAPAAVPQAAPVKHGMGLDLAGLRAAKKNHAVKAVDTAQAPRPRLGAAPSSYDLSQYALSPGDQGQVGSCVTWATGYTGIGLLMHEQGISGSPMAPMYIYSQIAKGVDRGTWASVALPMEQQQGIDTKADYWQGDFDYTTQPDAAERANAAHYKISGYTELPTSGGSTTKNAIMNAISQGEPVAIGFQVHQSFMSLNSTTAANYTYLPGGRRDKIVGGHEVTIVSYNASGVRIENSWGTSWGAGGFFTVPWSFFDTGDVNEIHAIGKLVQQ</sequence>
<dbReference type="GO" id="GO:0006508">
    <property type="term" value="P:proteolysis"/>
    <property type="evidence" value="ECO:0007669"/>
    <property type="project" value="UniProtKB-KW"/>
</dbReference>
<evidence type="ECO:0000259" key="3">
    <source>
        <dbReference type="Pfam" id="PF00112"/>
    </source>
</evidence>
<dbReference type="AlphaFoldDB" id="A0A4R6SHU0"/>
<gene>
    <name evidence="4" type="ORF">EV186_102379</name>
</gene>
<dbReference type="InterPro" id="IPR013128">
    <property type="entry name" value="Peptidase_C1A"/>
</dbReference>
<evidence type="ECO:0000256" key="1">
    <source>
        <dbReference type="ARBA" id="ARBA00008455"/>
    </source>
</evidence>
<dbReference type="RefSeq" id="WP_133849224.1">
    <property type="nucleotide sequence ID" value="NZ_SNXZ01000002.1"/>
</dbReference>
<dbReference type="EMBL" id="SNXZ01000002">
    <property type="protein sequence ID" value="TDQ00518.1"/>
    <property type="molecule type" value="Genomic_DNA"/>
</dbReference>
<dbReference type="Proteomes" id="UP000295444">
    <property type="component" value="Unassembled WGS sequence"/>
</dbReference>
<comment type="caution">
    <text evidence="4">The sequence shown here is derived from an EMBL/GenBank/DDBJ whole genome shotgun (WGS) entry which is preliminary data.</text>
</comment>
<comment type="similarity">
    <text evidence="1">Belongs to the peptidase C1 family.</text>
</comment>
<protein>
    <submittedName>
        <fullName evidence="4">Papain like protease</fullName>
    </submittedName>
</protein>